<dbReference type="AlphaFoldDB" id="A0A0D2IS12"/>
<dbReference type="HOGENOM" id="CLU_062478_1_1_1"/>
<gene>
    <name evidence="5" type="ORF">Z518_03446</name>
</gene>
<dbReference type="GO" id="GO:0005739">
    <property type="term" value="C:mitochondrion"/>
    <property type="evidence" value="ECO:0007669"/>
    <property type="project" value="TreeGrafter"/>
</dbReference>
<keyword evidence="3" id="KW-0648">Protein biosynthesis</keyword>
<dbReference type="Pfam" id="PF00707">
    <property type="entry name" value="IF3_C"/>
    <property type="match status" value="1"/>
</dbReference>
<comment type="similarity">
    <text evidence="1">Belongs to the IF-3 family.</text>
</comment>
<evidence type="ECO:0000256" key="3">
    <source>
        <dbReference type="ARBA" id="ARBA00022917"/>
    </source>
</evidence>
<dbReference type="GO" id="GO:0003743">
    <property type="term" value="F:translation initiation factor activity"/>
    <property type="evidence" value="ECO:0007669"/>
    <property type="project" value="UniProtKB-KW"/>
</dbReference>
<sequence>MRRLSLLVQPLWRALVPARPRPIQQLYPLSTRSFSVSNPRLAAPPRPGKVQILTIEDKINDFVLDENIEAPQVRLKTPDGKLSDPTNLHQLLGSIDRSTSYVMQLANPEHQPFAIVQIVQRADLVKRIKDKEAKERQAKHAQSQKKPKQIELNWAISGNDLQLKMKQMQEFLRKGKKVEVLLANKRRQRRATPEEAESVLQTVKQTAQDVGAIEVAPMEGAILKQATVVVKIP</sequence>
<dbReference type="SUPFAM" id="SSF55200">
    <property type="entry name" value="Translation initiation factor IF3, C-terminal domain"/>
    <property type="match status" value="1"/>
</dbReference>
<dbReference type="GO" id="GO:0043022">
    <property type="term" value="F:ribosome binding"/>
    <property type="evidence" value="ECO:0007669"/>
    <property type="project" value="TreeGrafter"/>
</dbReference>
<dbReference type="EMBL" id="KN847476">
    <property type="protein sequence ID" value="KIX08789.1"/>
    <property type="molecule type" value="Genomic_DNA"/>
</dbReference>
<evidence type="ECO:0000313" key="5">
    <source>
        <dbReference type="EMBL" id="KIX08789.1"/>
    </source>
</evidence>
<evidence type="ECO:0000313" key="6">
    <source>
        <dbReference type="Proteomes" id="UP000053617"/>
    </source>
</evidence>
<keyword evidence="2" id="KW-0396">Initiation factor</keyword>
<evidence type="ECO:0000256" key="2">
    <source>
        <dbReference type="ARBA" id="ARBA00022540"/>
    </source>
</evidence>
<feature type="domain" description="Translation initiation factor 3 C-terminal" evidence="4">
    <location>
        <begin position="148"/>
        <end position="217"/>
    </location>
</feature>
<dbReference type="InterPro" id="IPR036788">
    <property type="entry name" value="T_IF-3_C_sf"/>
</dbReference>
<dbReference type="GeneID" id="25291517"/>
<dbReference type="VEuPathDB" id="FungiDB:Z518_03446"/>
<dbReference type="PANTHER" id="PTHR10938:SF0">
    <property type="entry name" value="TRANSLATION INITIATION FACTOR IF-3, MITOCHONDRIAL"/>
    <property type="match status" value="1"/>
</dbReference>
<organism evidence="5 6">
    <name type="scientific">Rhinocladiella mackenziei CBS 650.93</name>
    <dbReference type="NCBI Taxonomy" id="1442369"/>
    <lineage>
        <taxon>Eukaryota</taxon>
        <taxon>Fungi</taxon>
        <taxon>Dikarya</taxon>
        <taxon>Ascomycota</taxon>
        <taxon>Pezizomycotina</taxon>
        <taxon>Eurotiomycetes</taxon>
        <taxon>Chaetothyriomycetidae</taxon>
        <taxon>Chaetothyriales</taxon>
        <taxon>Herpotrichiellaceae</taxon>
        <taxon>Rhinocladiella</taxon>
    </lineage>
</organism>
<dbReference type="GO" id="GO:0032790">
    <property type="term" value="P:ribosome disassembly"/>
    <property type="evidence" value="ECO:0007669"/>
    <property type="project" value="TreeGrafter"/>
</dbReference>
<dbReference type="GO" id="GO:0070124">
    <property type="term" value="P:mitochondrial translational initiation"/>
    <property type="evidence" value="ECO:0007669"/>
    <property type="project" value="TreeGrafter"/>
</dbReference>
<dbReference type="RefSeq" id="XP_013275925.1">
    <property type="nucleotide sequence ID" value="XM_013420471.1"/>
</dbReference>
<dbReference type="Gene3D" id="3.30.110.10">
    <property type="entry name" value="Translation initiation factor 3 (IF-3), C-terminal domain"/>
    <property type="match status" value="1"/>
</dbReference>
<keyword evidence="6" id="KW-1185">Reference proteome</keyword>
<accession>A0A0D2IS12</accession>
<dbReference type="InterPro" id="IPR019815">
    <property type="entry name" value="Translation_initiation_fac_3_C"/>
</dbReference>
<dbReference type="InterPro" id="IPR001288">
    <property type="entry name" value="Translation_initiation_fac_3"/>
</dbReference>
<reference evidence="5 6" key="1">
    <citation type="submission" date="2015-01" db="EMBL/GenBank/DDBJ databases">
        <title>The Genome Sequence of Rhinocladiella mackenzie CBS 650.93.</title>
        <authorList>
            <consortium name="The Broad Institute Genomics Platform"/>
            <person name="Cuomo C."/>
            <person name="de Hoog S."/>
            <person name="Gorbushina A."/>
            <person name="Stielow B."/>
            <person name="Teixiera M."/>
            <person name="Abouelleil A."/>
            <person name="Chapman S.B."/>
            <person name="Priest M."/>
            <person name="Young S.K."/>
            <person name="Wortman J."/>
            <person name="Nusbaum C."/>
            <person name="Birren B."/>
        </authorList>
    </citation>
    <scope>NUCLEOTIDE SEQUENCE [LARGE SCALE GENOMIC DNA]</scope>
    <source>
        <strain evidence="5 6">CBS 650.93</strain>
    </source>
</reference>
<evidence type="ECO:0000259" key="4">
    <source>
        <dbReference type="Pfam" id="PF00707"/>
    </source>
</evidence>
<evidence type="ECO:0000256" key="1">
    <source>
        <dbReference type="ARBA" id="ARBA00005439"/>
    </source>
</evidence>
<name>A0A0D2IS12_9EURO</name>
<dbReference type="PANTHER" id="PTHR10938">
    <property type="entry name" value="TRANSLATION INITIATION FACTOR IF-3"/>
    <property type="match status" value="1"/>
</dbReference>
<dbReference type="Proteomes" id="UP000053617">
    <property type="component" value="Unassembled WGS sequence"/>
</dbReference>
<dbReference type="STRING" id="1442369.A0A0D2IS12"/>
<protein>
    <recommendedName>
        <fullName evidence="4">Translation initiation factor 3 C-terminal domain-containing protein</fullName>
    </recommendedName>
</protein>
<proteinExistence type="inferred from homology"/>
<dbReference type="OrthoDB" id="21573at2759"/>